<protein>
    <recommendedName>
        <fullName evidence="2">PilZ domain-containing protein</fullName>
    </recommendedName>
</protein>
<dbReference type="STRING" id="316055.RPE_4378"/>
<evidence type="ECO:0000313" key="1">
    <source>
        <dbReference type="EMBL" id="ABJ08302.1"/>
    </source>
</evidence>
<dbReference type="HOGENOM" id="CLU_158569_1_0_5"/>
<gene>
    <name evidence="1" type="ordered locus">RPE_4378</name>
</gene>
<dbReference type="KEGG" id="rpe:RPE_4378"/>
<dbReference type="EMBL" id="CP000463">
    <property type="protein sequence ID" value="ABJ08302.1"/>
    <property type="molecule type" value="Genomic_DNA"/>
</dbReference>
<organism evidence="1">
    <name type="scientific">Rhodopseudomonas palustris (strain BisA53)</name>
    <dbReference type="NCBI Taxonomy" id="316055"/>
    <lineage>
        <taxon>Bacteria</taxon>
        <taxon>Pseudomonadati</taxon>
        <taxon>Pseudomonadota</taxon>
        <taxon>Alphaproteobacteria</taxon>
        <taxon>Hyphomicrobiales</taxon>
        <taxon>Nitrobacteraceae</taxon>
        <taxon>Rhodopseudomonas</taxon>
    </lineage>
</organism>
<name>Q07ID2_RHOP5</name>
<evidence type="ECO:0008006" key="2">
    <source>
        <dbReference type="Google" id="ProtNLM"/>
    </source>
</evidence>
<proteinExistence type="predicted"/>
<dbReference type="AlphaFoldDB" id="Q07ID2"/>
<reference evidence="1" key="1">
    <citation type="submission" date="2006-09" db="EMBL/GenBank/DDBJ databases">
        <title>Complete sequence of Rhodopseudomonas palustris BisA53.</title>
        <authorList>
            <consortium name="US DOE Joint Genome Institute"/>
            <person name="Copeland A."/>
            <person name="Lucas S."/>
            <person name="Lapidus A."/>
            <person name="Barry K."/>
            <person name="Detter J.C."/>
            <person name="Glavina del Rio T."/>
            <person name="Hammon N."/>
            <person name="Israni S."/>
            <person name="Dalin E."/>
            <person name="Tice H."/>
            <person name="Pitluck S."/>
            <person name="Chain P."/>
            <person name="Malfatti S."/>
            <person name="Shin M."/>
            <person name="Vergez L."/>
            <person name="Schmutz J."/>
            <person name="Larimer F."/>
            <person name="Land M."/>
            <person name="Hauser L."/>
            <person name="Pelletier D.A."/>
            <person name="Kyrpides N."/>
            <person name="Kim E."/>
            <person name="Harwood C.S."/>
            <person name="Oda Y."/>
            <person name="Richardson P."/>
        </authorList>
    </citation>
    <scope>NUCLEOTIDE SEQUENCE [LARGE SCALE GENOMIC DNA]</scope>
    <source>
        <strain evidence="1">BisA53</strain>
    </source>
</reference>
<dbReference type="OrthoDB" id="7188320at2"/>
<sequence>MESRSAHRQRVRKSGTAAFTGTKVDCLIPKLMETGATLEFEIPADIPAVFGLVVTGTDRVYRCHVLWRLDKRIGVVFG</sequence>
<accession>Q07ID2</accession>